<dbReference type="PANTHER" id="PTHR31672:SF13">
    <property type="entry name" value="F-BOX PROTEIN CPR30-LIKE"/>
    <property type="match status" value="1"/>
</dbReference>
<accession>A0A1S2Z0D2</accession>
<name>A0A1S2Z0D2_CICAR</name>
<organism evidence="3 4">
    <name type="scientific">Cicer arietinum</name>
    <name type="common">Chickpea</name>
    <name type="synonym">Garbanzo</name>
    <dbReference type="NCBI Taxonomy" id="3827"/>
    <lineage>
        <taxon>Eukaryota</taxon>
        <taxon>Viridiplantae</taxon>
        <taxon>Streptophyta</taxon>
        <taxon>Embryophyta</taxon>
        <taxon>Tracheophyta</taxon>
        <taxon>Spermatophyta</taxon>
        <taxon>Magnoliopsida</taxon>
        <taxon>eudicotyledons</taxon>
        <taxon>Gunneridae</taxon>
        <taxon>Pentapetalae</taxon>
        <taxon>rosids</taxon>
        <taxon>fabids</taxon>
        <taxon>Fabales</taxon>
        <taxon>Fabaceae</taxon>
        <taxon>Papilionoideae</taxon>
        <taxon>50 kb inversion clade</taxon>
        <taxon>NPAAA clade</taxon>
        <taxon>Hologalegina</taxon>
        <taxon>IRL clade</taxon>
        <taxon>Cicereae</taxon>
        <taxon>Cicer</taxon>
    </lineage>
</organism>
<reference evidence="4" key="2">
    <citation type="submission" date="2025-08" db="UniProtKB">
        <authorList>
            <consortium name="RefSeq"/>
        </authorList>
    </citation>
    <scope>IDENTIFICATION</scope>
    <source>
        <tissue evidence="4">Etiolated seedlings</tissue>
    </source>
</reference>
<dbReference type="STRING" id="3827.A0A1S2Z0D2"/>
<dbReference type="OrthoDB" id="1555129at2759"/>
<keyword evidence="3" id="KW-1185">Reference proteome</keyword>
<dbReference type="GeneID" id="101508193"/>
<dbReference type="InterPro" id="IPR050796">
    <property type="entry name" value="SCF_F-box_component"/>
</dbReference>
<protein>
    <submittedName>
        <fullName evidence="4">F-box/kelch-repeat protein At3g06240-like</fullName>
    </submittedName>
</protein>
<evidence type="ECO:0000259" key="1">
    <source>
        <dbReference type="Pfam" id="PF00646"/>
    </source>
</evidence>
<dbReference type="InterPro" id="IPR036047">
    <property type="entry name" value="F-box-like_dom_sf"/>
</dbReference>
<dbReference type="Proteomes" id="UP000087171">
    <property type="component" value="Chromosome Ca8"/>
</dbReference>
<dbReference type="AlphaFoldDB" id="A0A1S2Z0D2"/>
<dbReference type="KEGG" id="cam:101508193"/>
<evidence type="ECO:0000313" key="4">
    <source>
        <dbReference type="RefSeq" id="XP_004512791.1"/>
    </source>
</evidence>
<dbReference type="PANTHER" id="PTHR31672">
    <property type="entry name" value="BNACNNG10540D PROTEIN"/>
    <property type="match status" value="1"/>
</dbReference>
<dbReference type="Pfam" id="PF00646">
    <property type="entry name" value="F-box"/>
    <property type="match status" value="1"/>
</dbReference>
<evidence type="ECO:0000313" key="3">
    <source>
        <dbReference type="Proteomes" id="UP000087171"/>
    </source>
</evidence>
<dbReference type="Pfam" id="PF07734">
    <property type="entry name" value="FBA_1"/>
    <property type="match status" value="1"/>
</dbReference>
<dbReference type="SUPFAM" id="SSF81383">
    <property type="entry name" value="F-box domain"/>
    <property type="match status" value="1"/>
</dbReference>
<evidence type="ECO:0000259" key="2">
    <source>
        <dbReference type="Pfam" id="PF07734"/>
    </source>
</evidence>
<dbReference type="InterPro" id="IPR001810">
    <property type="entry name" value="F-box_dom"/>
</dbReference>
<feature type="domain" description="F-box" evidence="1">
    <location>
        <begin position="10"/>
        <end position="44"/>
    </location>
</feature>
<dbReference type="eggNOG" id="ENOG502S2XW">
    <property type="taxonomic scope" value="Eukaryota"/>
</dbReference>
<reference evidence="3" key="1">
    <citation type="journal article" date="2013" name="Nat. Biotechnol.">
        <title>Draft genome sequence of chickpea (Cicer arietinum) provides a resource for trait improvement.</title>
        <authorList>
            <person name="Varshney R.K."/>
            <person name="Song C."/>
            <person name="Saxena R.K."/>
            <person name="Azam S."/>
            <person name="Yu S."/>
            <person name="Sharpe A.G."/>
            <person name="Cannon S."/>
            <person name="Baek J."/>
            <person name="Rosen B.D."/>
            <person name="Tar'an B."/>
            <person name="Millan T."/>
            <person name="Zhang X."/>
            <person name="Ramsay L.D."/>
            <person name="Iwata A."/>
            <person name="Wang Y."/>
            <person name="Nelson W."/>
            <person name="Farmer A.D."/>
            <person name="Gaur P.M."/>
            <person name="Soderlund C."/>
            <person name="Penmetsa R.V."/>
            <person name="Xu C."/>
            <person name="Bharti A.K."/>
            <person name="He W."/>
            <person name="Winter P."/>
            <person name="Zhao S."/>
            <person name="Hane J.K."/>
            <person name="Carrasquilla-Garcia N."/>
            <person name="Condie J.A."/>
            <person name="Upadhyaya H.D."/>
            <person name="Luo M.C."/>
            <person name="Thudi M."/>
            <person name="Gowda C.L."/>
            <person name="Singh N.P."/>
            <person name="Lichtenzveig J."/>
            <person name="Gali K.K."/>
            <person name="Rubio J."/>
            <person name="Nadarajan N."/>
            <person name="Dolezel J."/>
            <person name="Bansal K.C."/>
            <person name="Xu X."/>
            <person name="Edwards D."/>
            <person name="Zhang G."/>
            <person name="Kahl G."/>
            <person name="Gil J."/>
            <person name="Singh K.B."/>
            <person name="Datta S.K."/>
            <person name="Jackson S.A."/>
            <person name="Wang J."/>
            <person name="Cook D.R."/>
        </authorList>
    </citation>
    <scope>NUCLEOTIDE SEQUENCE [LARGE SCALE GENOMIC DNA]</scope>
    <source>
        <strain evidence="3">cv. CDC Frontier</strain>
    </source>
</reference>
<proteinExistence type="predicted"/>
<sequence length="384" mass="44821">MEKFGYHIHNDLALSILLKLPLKSLKRFNCVCKSWSQLFENPNFMSMYWSNFITSNHSSYQDVLFLLIPKTYRNKHPGLYSLSGERYENKVKLDWPPPFQEDDRAMGMMGTVINGIVCLYQGGMPNVVLWNPTTEEFKVIPPSPTETPVIYEDECFEYHGFGYDLVRDDYNVIRHVLYQLDVSDTDDMEGKPNNVSRNDTWEIYSLRRNSWKKLDLDLPQIRSNWGHLPIYMNGMCHWAEESGDESYMVSFYLSNELLCITPFPMDMNDSFDDFVIPHFRVLNESIALILNYLKMTTFHILILGELGVKESWTKLYIIGPIPCIEHPIGKGENGDLFFRRKDGEIVWFNYNTQKIEELGLQADAYSPDIVIYKESLLPIGQIYN</sequence>
<dbReference type="NCBIfam" id="TIGR01640">
    <property type="entry name" value="F_box_assoc_1"/>
    <property type="match status" value="1"/>
</dbReference>
<dbReference type="PaxDb" id="3827-XP_004512791.1"/>
<gene>
    <name evidence="4" type="primary">LOC101508193</name>
</gene>
<dbReference type="Gene3D" id="1.20.1280.50">
    <property type="match status" value="1"/>
</dbReference>
<dbReference type="RefSeq" id="XP_004512791.1">
    <property type="nucleotide sequence ID" value="XM_004512734.3"/>
</dbReference>
<dbReference type="InterPro" id="IPR006527">
    <property type="entry name" value="F-box-assoc_dom_typ1"/>
</dbReference>
<feature type="domain" description="F-box associated beta-propeller type 1" evidence="2">
    <location>
        <begin position="114"/>
        <end position="354"/>
    </location>
</feature>
<dbReference type="InterPro" id="IPR017451">
    <property type="entry name" value="F-box-assoc_interact_dom"/>
</dbReference>